<evidence type="ECO:0000256" key="1">
    <source>
        <dbReference type="SAM" id="Phobius"/>
    </source>
</evidence>
<keyword evidence="1" id="KW-1133">Transmembrane helix</keyword>
<sequence>MESIRPNRRRGPLAGFGDRHAPVTVPVSLVVLALALLFTFFYLPHWQYLGAALLFGVGAGASHFAMRKDHGHVLLTGIVAVLVCVVAIVLFATAPN</sequence>
<feature type="transmembrane region" description="Helical" evidence="1">
    <location>
        <begin position="21"/>
        <end position="42"/>
    </location>
</feature>
<keyword evidence="3" id="KW-1185">Reference proteome</keyword>
<name>A0A255G706_9ACTN</name>
<reference evidence="2 3" key="1">
    <citation type="submission" date="2017-07" db="EMBL/GenBank/DDBJ databases">
        <title>Draft whole genome sequences of clinical Proprionibacteriaceae strains.</title>
        <authorList>
            <person name="Bernier A.-M."/>
            <person name="Bernard K."/>
            <person name="Domingo M.-C."/>
        </authorList>
    </citation>
    <scope>NUCLEOTIDE SEQUENCE [LARGE SCALE GENOMIC DNA]</scope>
    <source>
        <strain evidence="2 3">NML 030167</strain>
    </source>
</reference>
<keyword evidence="1" id="KW-0472">Membrane</keyword>
<evidence type="ECO:0000313" key="3">
    <source>
        <dbReference type="Proteomes" id="UP000215896"/>
    </source>
</evidence>
<dbReference type="Proteomes" id="UP000215896">
    <property type="component" value="Unassembled WGS sequence"/>
</dbReference>
<keyword evidence="1" id="KW-0812">Transmembrane</keyword>
<feature type="transmembrane region" description="Helical" evidence="1">
    <location>
        <begin position="48"/>
        <end position="66"/>
    </location>
</feature>
<feature type="transmembrane region" description="Helical" evidence="1">
    <location>
        <begin position="73"/>
        <end position="94"/>
    </location>
</feature>
<gene>
    <name evidence="2" type="ORF">CGZ94_14640</name>
</gene>
<accession>A0A255G706</accession>
<dbReference type="AlphaFoldDB" id="A0A255G706"/>
<organism evidence="2 3">
    <name type="scientific">Enemella evansiae</name>
    <dbReference type="NCBI Taxonomy" id="2016499"/>
    <lineage>
        <taxon>Bacteria</taxon>
        <taxon>Bacillati</taxon>
        <taxon>Actinomycetota</taxon>
        <taxon>Actinomycetes</taxon>
        <taxon>Propionibacteriales</taxon>
        <taxon>Propionibacteriaceae</taxon>
        <taxon>Enemella</taxon>
    </lineage>
</organism>
<evidence type="ECO:0000313" key="2">
    <source>
        <dbReference type="EMBL" id="OYO11655.1"/>
    </source>
</evidence>
<dbReference type="EMBL" id="NMVO01000015">
    <property type="protein sequence ID" value="OYO11655.1"/>
    <property type="molecule type" value="Genomic_DNA"/>
</dbReference>
<proteinExistence type="predicted"/>
<comment type="caution">
    <text evidence="2">The sequence shown here is derived from an EMBL/GenBank/DDBJ whole genome shotgun (WGS) entry which is preliminary data.</text>
</comment>
<protein>
    <submittedName>
        <fullName evidence="2">Uncharacterized protein</fullName>
    </submittedName>
</protein>